<dbReference type="GO" id="GO:0016020">
    <property type="term" value="C:membrane"/>
    <property type="evidence" value="ECO:0007669"/>
    <property type="project" value="InterPro"/>
</dbReference>
<evidence type="ECO:0000256" key="1">
    <source>
        <dbReference type="ARBA" id="ARBA00008769"/>
    </source>
</evidence>
<comment type="similarity">
    <text evidence="1 2">Belongs to the OprB family.</text>
</comment>
<sequence length="429" mass="46070">MKSELLVVGTMAAACVSVLAESAHPHHGEDGQKHPIQPHEHAESRMLLNKFENSLERASDAGVSIAGEYVYEYTNVLDGGVKSGGSDRNLFVFDAEFDLENIFGLKGATVFAQYLHVNAERGGSADAGDIQGFTNIGSDRSMDVLYELWFEQKFADGKYRVKVGKVDANSEFNYVDAGGNFSNSSAGFSPTIFTFPTYPNPAMSVNVFATLVENDVTAFTVGYGLNDGGTAVDGVETGRSGPSSYFSGDSSNDYFHILQGEQTWESLCSLDEGRLSAGAWYHSGSFETFSGGSDSGAFGFFFTAEQRLTTRAEDSAEGIYVFAQYATADENVSEIAQHIALGLMSEGSVAGRSSDSAGVYVTYVDLSDDSYANDGDGFAKDECTIDAFYRFQLNDHFALQPEVQYILNPSGSSSVSDALIGGVRFSASF</sequence>
<name>A0A2S7U694_9BACT</name>
<evidence type="ECO:0000313" key="3">
    <source>
        <dbReference type="EMBL" id="PQJ29733.1"/>
    </source>
</evidence>
<gene>
    <name evidence="3" type="ORF">BSZ32_15400</name>
</gene>
<dbReference type="PANTHER" id="PTHR37944">
    <property type="entry name" value="PORIN B"/>
    <property type="match status" value="1"/>
</dbReference>
<dbReference type="Proteomes" id="UP000239907">
    <property type="component" value="Unassembled WGS sequence"/>
</dbReference>
<keyword evidence="4" id="KW-1185">Reference proteome</keyword>
<dbReference type="OrthoDB" id="177316at2"/>
<dbReference type="InterPro" id="IPR052932">
    <property type="entry name" value="OprB_Porin"/>
</dbReference>
<dbReference type="Gene3D" id="2.40.160.180">
    <property type="entry name" value="Carbohydrate-selective porin OprB"/>
    <property type="match status" value="1"/>
</dbReference>
<dbReference type="GO" id="GO:0008643">
    <property type="term" value="P:carbohydrate transport"/>
    <property type="evidence" value="ECO:0007669"/>
    <property type="project" value="InterPro"/>
</dbReference>
<dbReference type="AlphaFoldDB" id="A0A2S7U694"/>
<dbReference type="Pfam" id="PF04966">
    <property type="entry name" value="OprB"/>
    <property type="match status" value="1"/>
</dbReference>
<dbReference type="InterPro" id="IPR007049">
    <property type="entry name" value="Carb-sel_porin_OprB"/>
</dbReference>
<comment type="caution">
    <text evidence="3">The sequence shown here is derived from an EMBL/GenBank/DDBJ whole genome shotgun (WGS) entry which is preliminary data.</text>
</comment>
<dbReference type="GO" id="GO:0015288">
    <property type="term" value="F:porin activity"/>
    <property type="evidence" value="ECO:0007669"/>
    <property type="project" value="InterPro"/>
</dbReference>
<organism evidence="3 4">
    <name type="scientific">Rubritalea profundi</name>
    <dbReference type="NCBI Taxonomy" id="1658618"/>
    <lineage>
        <taxon>Bacteria</taxon>
        <taxon>Pseudomonadati</taxon>
        <taxon>Verrucomicrobiota</taxon>
        <taxon>Verrucomicrobiia</taxon>
        <taxon>Verrucomicrobiales</taxon>
        <taxon>Rubritaleaceae</taxon>
        <taxon>Rubritalea</taxon>
    </lineage>
</organism>
<evidence type="ECO:0000256" key="2">
    <source>
        <dbReference type="RuleBase" id="RU363072"/>
    </source>
</evidence>
<dbReference type="EMBL" id="MQWA01000001">
    <property type="protein sequence ID" value="PQJ29733.1"/>
    <property type="molecule type" value="Genomic_DNA"/>
</dbReference>
<dbReference type="InterPro" id="IPR038673">
    <property type="entry name" value="OprB_sf"/>
</dbReference>
<evidence type="ECO:0000313" key="4">
    <source>
        <dbReference type="Proteomes" id="UP000239907"/>
    </source>
</evidence>
<accession>A0A2S7U694</accession>
<proteinExistence type="inferred from homology"/>
<dbReference type="PROSITE" id="PS51257">
    <property type="entry name" value="PROKAR_LIPOPROTEIN"/>
    <property type="match status" value="1"/>
</dbReference>
<dbReference type="PANTHER" id="PTHR37944:SF1">
    <property type="entry name" value="PORIN B"/>
    <property type="match status" value="1"/>
</dbReference>
<reference evidence="3 4" key="1">
    <citation type="submission" date="2016-12" db="EMBL/GenBank/DDBJ databases">
        <title>Study of bacterial adaptation to deep sea.</title>
        <authorList>
            <person name="Song J."/>
            <person name="Yoshizawa S."/>
            <person name="Kogure K."/>
        </authorList>
    </citation>
    <scope>NUCLEOTIDE SEQUENCE [LARGE SCALE GENOMIC DNA]</scope>
    <source>
        <strain evidence="3 4">SAORIC-165</strain>
    </source>
</reference>
<dbReference type="RefSeq" id="WP_105044245.1">
    <property type="nucleotide sequence ID" value="NZ_MQWA01000001.1"/>
</dbReference>
<evidence type="ECO:0008006" key="5">
    <source>
        <dbReference type="Google" id="ProtNLM"/>
    </source>
</evidence>
<protein>
    <recommendedName>
        <fullName evidence="5">Porin</fullName>
    </recommendedName>
</protein>